<dbReference type="EMBL" id="GBRH01189305">
    <property type="protein sequence ID" value="JAE08591.1"/>
    <property type="molecule type" value="Transcribed_RNA"/>
</dbReference>
<accession>A0A0A9FES3</accession>
<reference evidence="1" key="1">
    <citation type="submission" date="2014-09" db="EMBL/GenBank/DDBJ databases">
        <authorList>
            <person name="Magalhaes I.L.F."/>
            <person name="Oliveira U."/>
            <person name="Santos F.R."/>
            <person name="Vidigal T.H.D.A."/>
            <person name="Brescovit A.D."/>
            <person name="Santos A.J."/>
        </authorList>
    </citation>
    <scope>NUCLEOTIDE SEQUENCE</scope>
    <source>
        <tissue evidence="1">Shoot tissue taken approximately 20 cm above the soil surface</tissue>
    </source>
</reference>
<sequence>MSPKRTLGRRRRLE</sequence>
<organism evidence="1">
    <name type="scientific">Arundo donax</name>
    <name type="common">Giant reed</name>
    <name type="synonym">Donax arundinaceus</name>
    <dbReference type="NCBI Taxonomy" id="35708"/>
    <lineage>
        <taxon>Eukaryota</taxon>
        <taxon>Viridiplantae</taxon>
        <taxon>Streptophyta</taxon>
        <taxon>Embryophyta</taxon>
        <taxon>Tracheophyta</taxon>
        <taxon>Spermatophyta</taxon>
        <taxon>Magnoliopsida</taxon>
        <taxon>Liliopsida</taxon>
        <taxon>Poales</taxon>
        <taxon>Poaceae</taxon>
        <taxon>PACMAD clade</taxon>
        <taxon>Arundinoideae</taxon>
        <taxon>Arundineae</taxon>
        <taxon>Arundo</taxon>
    </lineage>
</organism>
<name>A0A0A9FES3_ARUDO</name>
<protein>
    <submittedName>
        <fullName evidence="1">Uncharacterized protein</fullName>
    </submittedName>
</protein>
<evidence type="ECO:0000313" key="1">
    <source>
        <dbReference type="EMBL" id="JAE08591.1"/>
    </source>
</evidence>
<reference evidence="1" key="2">
    <citation type="journal article" date="2015" name="Data Brief">
        <title>Shoot transcriptome of the giant reed, Arundo donax.</title>
        <authorList>
            <person name="Barrero R.A."/>
            <person name="Guerrero F.D."/>
            <person name="Moolhuijzen P."/>
            <person name="Goolsby J.A."/>
            <person name="Tidwell J."/>
            <person name="Bellgard S.E."/>
            <person name="Bellgard M.I."/>
        </authorList>
    </citation>
    <scope>NUCLEOTIDE SEQUENCE</scope>
    <source>
        <tissue evidence="1">Shoot tissue taken approximately 20 cm above the soil surface</tissue>
    </source>
</reference>
<proteinExistence type="predicted"/>